<reference evidence="2" key="2">
    <citation type="submission" date="2023-01" db="EMBL/GenBank/DDBJ databases">
        <authorList>
            <person name="Sun Q."/>
            <person name="Evtushenko L."/>
        </authorList>
    </citation>
    <scope>NUCLEOTIDE SEQUENCE</scope>
    <source>
        <strain evidence="2">VKM B-2935</strain>
    </source>
</reference>
<dbReference type="AlphaFoldDB" id="A0A9W6KAM5"/>
<comment type="caution">
    <text evidence="2">The sequence shown here is derived from an EMBL/GenBank/DDBJ whole genome shotgun (WGS) entry which is preliminary data.</text>
</comment>
<dbReference type="Gene3D" id="3.40.50.300">
    <property type="entry name" value="P-loop containing nucleotide triphosphate hydrolases"/>
    <property type="match status" value="1"/>
</dbReference>
<evidence type="ECO:0000313" key="2">
    <source>
        <dbReference type="EMBL" id="GLK90038.1"/>
    </source>
</evidence>
<feature type="region of interest" description="Disordered" evidence="1">
    <location>
        <begin position="372"/>
        <end position="412"/>
    </location>
</feature>
<organism evidence="2 3">
    <name type="scientific">Pseudomonas turukhanskensis</name>
    <dbReference type="NCBI Taxonomy" id="1806536"/>
    <lineage>
        <taxon>Bacteria</taxon>
        <taxon>Pseudomonadati</taxon>
        <taxon>Pseudomonadota</taxon>
        <taxon>Gammaproteobacteria</taxon>
        <taxon>Pseudomonadales</taxon>
        <taxon>Pseudomonadaceae</taxon>
        <taxon>Pseudomonas</taxon>
    </lineage>
</organism>
<dbReference type="RefSeq" id="WP_271196218.1">
    <property type="nucleotide sequence ID" value="NZ_BSFN01000008.1"/>
</dbReference>
<name>A0A9W6KAM5_9PSED</name>
<dbReference type="Proteomes" id="UP001143328">
    <property type="component" value="Unassembled WGS sequence"/>
</dbReference>
<evidence type="ECO:0000313" key="3">
    <source>
        <dbReference type="Proteomes" id="UP001143328"/>
    </source>
</evidence>
<keyword evidence="3" id="KW-1185">Reference proteome</keyword>
<dbReference type="SUPFAM" id="SSF52540">
    <property type="entry name" value="P-loop containing nucleoside triphosphate hydrolases"/>
    <property type="match status" value="1"/>
</dbReference>
<protein>
    <recommendedName>
        <fullName evidence="4">AAA family ATPase</fullName>
    </recommendedName>
</protein>
<evidence type="ECO:0000256" key="1">
    <source>
        <dbReference type="SAM" id="MobiDB-lite"/>
    </source>
</evidence>
<evidence type="ECO:0008006" key="4">
    <source>
        <dbReference type="Google" id="ProtNLM"/>
    </source>
</evidence>
<dbReference type="EMBL" id="BSFN01000008">
    <property type="protein sequence ID" value="GLK90038.1"/>
    <property type="molecule type" value="Genomic_DNA"/>
</dbReference>
<dbReference type="Pfam" id="PF13481">
    <property type="entry name" value="AAA_25"/>
    <property type="match status" value="1"/>
</dbReference>
<accession>A0A9W6KAM5</accession>
<proteinExistence type="predicted"/>
<feature type="compositionally biased region" description="Acidic residues" evidence="1">
    <location>
        <begin position="401"/>
        <end position="412"/>
    </location>
</feature>
<reference evidence="2" key="1">
    <citation type="journal article" date="2014" name="Int. J. Syst. Evol. Microbiol.">
        <title>Complete genome sequence of Corynebacterium casei LMG S-19264T (=DSM 44701T), isolated from a smear-ripened cheese.</title>
        <authorList>
            <consortium name="US DOE Joint Genome Institute (JGI-PGF)"/>
            <person name="Walter F."/>
            <person name="Albersmeier A."/>
            <person name="Kalinowski J."/>
            <person name="Ruckert C."/>
        </authorList>
    </citation>
    <scope>NUCLEOTIDE SEQUENCE</scope>
    <source>
        <strain evidence="2">VKM B-2935</strain>
    </source>
</reference>
<gene>
    <name evidence="2" type="ORF">GCM10017655_31000</name>
</gene>
<dbReference type="InterPro" id="IPR027417">
    <property type="entry name" value="P-loop_NTPase"/>
</dbReference>
<sequence length="412" mass="44304">MTTDRFADQWAEAPKPASPPTWRANLVSAASITPKAARWLWPQWLPRGMLTILAGAGGDGKTTLTLGLISTMTSGGRWPDGSHCNEKQNAVIFSSEDSAEHTIIPRLIAAGADLNRVFIMQGRINDLDELEPFDPSRDCDLLARELERIGGAGLIMIDPIVAAVSGDMHRANDVRRSLQPLVNLAEEHGSAVVGISHFSKGSQASSPAERVLGSQAFTALARMVLVSAKREGEEDRVLARAKSNISADVGGCTYTIRPVTIDGGIDTVVATWGDVIEGSAREILADAEQLTSDEVPDQDDPAETLRRVLSAGRVSGKDAKRVMTDNGFSAKQVRSAREKLGVETVREGFGKEIVSFWSLPAFVPFSPFVPSKNHSCPLPGEGTNDEKGHEWENEPSANESVEAELSDDEVAI</sequence>